<feature type="non-terminal residue" evidence="1">
    <location>
        <position position="1"/>
    </location>
</feature>
<gene>
    <name evidence="1" type="ORF">g.45546</name>
</gene>
<sequence length="144" mass="16852">LGEDWNVFDTKSKLSNYFRNLENISNMKRIFIKKNAKDTIINNNTVKVRTLKVGRKGLQHYRFAEDVKYLNLYKKTVTHGKVKNVQLETLPLQHAISDEKKKDVKKLLGVMFGHDWENLPGDEFEFYKNILQSDVCVNEEADCD</sequence>
<evidence type="ECO:0000313" key="1">
    <source>
        <dbReference type="EMBL" id="JAS08680.1"/>
    </source>
</evidence>
<name>A0A1B6C626_9HEMI</name>
<feature type="non-terminal residue" evidence="1">
    <location>
        <position position="144"/>
    </location>
</feature>
<organism evidence="1">
    <name type="scientific">Clastoptera arizonana</name>
    <name type="common">Arizona spittle bug</name>
    <dbReference type="NCBI Taxonomy" id="38151"/>
    <lineage>
        <taxon>Eukaryota</taxon>
        <taxon>Metazoa</taxon>
        <taxon>Ecdysozoa</taxon>
        <taxon>Arthropoda</taxon>
        <taxon>Hexapoda</taxon>
        <taxon>Insecta</taxon>
        <taxon>Pterygota</taxon>
        <taxon>Neoptera</taxon>
        <taxon>Paraneoptera</taxon>
        <taxon>Hemiptera</taxon>
        <taxon>Auchenorrhyncha</taxon>
        <taxon>Cercopoidea</taxon>
        <taxon>Clastopteridae</taxon>
        <taxon>Clastoptera</taxon>
    </lineage>
</organism>
<dbReference type="AlphaFoldDB" id="A0A1B6C626"/>
<proteinExistence type="predicted"/>
<reference evidence="1" key="1">
    <citation type="submission" date="2015-12" db="EMBL/GenBank/DDBJ databases">
        <title>De novo transcriptome assembly of four potential Pierce s Disease insect vectors from Arizona vineyards.</title>
        <authorList>
            <person name="Tassone E.E."/>
        </authorList>
    </citation>
    <scope>NUCLEOTIDE SEQUENCE</scope>
</reference>
<dbReference type="EMBL" id="GEDC01028618">
    <property type="protein sequence ID" value="JAS08680.1"/>
    <property type="molecule type" value="Transcribed_RNA"/>
</dbReference>
<protein>
    <submittedName>
        <fullName evidence="1">Uncharacterized protein</fullName>
    </submittedName>
</protein>
<accession>A0A1B6C626</accession>